<dbReference type="AlphaFoldDB" id="A0A0A9H1I2"/>
<organism evidence="1">
    <name type="scientific">Arundo donax</name>
    <name type="common">Giant reed</name>
    <name type="synonym">Donax arundinaceus</name>
    <dbReference type="NCBI Taxonomy" id="35708"/>
    <lineage>
        <taxon>Eukaryota</taxon>
        <taxon>Viridiplantae</taxon>
        <taxon>Streptophyta</taxon>
        <taxon>Embryophyta</taxon>
        <taxon>Tracheophyta</taxon>
        <taxon>Spermatophyta</taxon>
        <taxon>Magnoliopsida</taxon>
        <taxon>Liliopsida</taxon>
        <taxon>Poales</taxon>
        <taxon>Poaceae</taxon>
        <taxon>PACMAD clade</taxon>
        <taxon>Arundinoideae</taxon>
        <taxon>Arundineae</taxon>
        <taxon>Arundo</taxon>
    </lineage>
</organism>
<accession>A0A0A9H1I2</accession>
<proteinExistence type="predicted"/>
<reference evidence="1" key="1">
    <citation type="submission" date="2014-09" db="EMBL/GenBank/DDBJ databases">
        <authorList>
            <person name="Magalhaes I.L.F."/>
            <person name="Oliveira U."/>
            <person name="Santos F.R."/>
            <person name="Vidigal T.H.D.A."/>
            <person name="Brescovit A.D."/>
            <person name="Santos A.J."/>
        </authorList>
    </citation>
    <scope>NUCLEOTIDE SEQUENCE</scope>
    <source>
        <tissue evidence="1">Shoot tissue taken approximately 20 cm above the soil surface</tissue>
    </source>
</reference>
<evidence type="ECO:0000313" key="1">
    <source>
        <dbReference type="EMBL" id="JAE28696.1"/>
    </source>
</evidence>
<sequence>MDSLFVTYQSLENTLKESTFFVFVLYPHTHSIKCSLVGQTNDMHFGVHNVLFMKSFHLTGIHLSFVLYPQTSSIKCSLVRQTNDMHFGVDNILFMKSIHLASIHLSC</sequence>
<dbReference type="EMBL" id="GBRH01169200">
    <property type="protein sequence ID" value="JAE28696.1"/>
    <property type="molecule type" value="Transcribed_RNA"/>
</dbReference>
<protein>
    <submittedName>
        <fullName evidence="1">Uncharacterized protein</fullName>
    </submittedName>
</protein>
<name>A0A0A9H1I2_ARUDO</name>
<reference evidence="1" key="2">
    <citation type="journal article" date="2015" name="Data Brief">
        <title>Shoot transcriptome of the giant reed, Arundo donax.</title>
        <authorList>
            <person name="Barrero R.A."/>
            <person name="Guerrero F.D."/>
            <person name="Moolhuijzen P."/>
            <person name="Goolsby J.A."/>
            <person name="Tidwell J."/>
            <person name="Bellgard S.E."/>
            <person name="Bellgard M.I."/>
        </authorList>
    </citation>
    <scope>NUCLEOTIDE SEQUENCE</scope>
    <source>
        <tissue evidence="1">Shoot tissue taken approximately 20 cm above the soil surface</tissue>
    </source>
</reference>